<keyword evidence="5" id="KW-1015">Disulfide bond</keyword>
<evidence type="ECO:0000313" key="10">
    <source>
        <dbReference type="EMBL" id="ACN99188.1"/>
    </source>
</evidence>
<dbReference type="CDD" id="cd03020">
    <property type="entry name" value="DsbA_DsbC_DsbG"/>
    <property type="match status" value="1"/>
</dbReference>
<evidence type="ECO:0000256" key="2">
    <source>
        <dbReference type="ARBA" id="ARBA00009813"/>
    </source>
</evidence>
<evidence type="ECO:0000256" key="1">
    <source>
        <dbReference type="ARBA" id="ARBA00004418"/>
    </source>
</evidence>
<evidence type="ECO:0000256" key="5">
    <source>
        <dbReference type="ARBA" id="ARBA00023157"/>
    </source>
</evidence>
<dbReference type="InterPro" id="IPR033954">
    <property type="entry name" value="DiS-bond_Isoase_DsbC/G"/>
</dbReference>
<dbReference type="eggNOG" id="COG1651">
    <property type="taxonomic scope" value="Bacteria"/>
</dbReference>
<evidence type="ECO:0000259" key="8">
    <source>
        <dbReference type="Pfam" id="PF10411"/>
    </source>
</evidence>
<dbReference type="Gene3D" id="3.40.30.10">
    <property type="entry name" value="Glutaredoxin"/>
    <property type="match status" value="1"/>
</dbReference>
<reference evidence="10 11" key="1">
    <citation type="journal article" date="2009" name="J. Bacteriol.">
        <title>Complete and draft genome sequences of six members of the Aquificales.</title>
        <authorList>
            <person name="Reysenbach A.L."/>
            <person name="Hamamura N."/>
            <person name="Podar M."/>
            <person name="Griffiths E."/>
            <person name="Ferreira S."/>
            <person name="Hochstein R."/>
            <person name="Heidelberg J."/>
            <person name="Johnson J."/>
            <person name="Mead D."/>
            <person name="Pohorille A."/>
            <person name="Sarmiento M."/>
            <person name="Schweighofer K."/>
            <person name="Seshadri R."/>
            <person name="Voytek M.A."/>
        </authorList>
    </citation>
    <scope>NUCLEOTIDE SEQUENCE [LARGE SCALE GENOMIC DNA]</scope>
    <source>
        <strain evidence="11">Az-Fu1 / DSM 15241 / OCM 825</strain>
    </source>
</reference>
<comment type="similarity">
    <text evidence="2">Belongs to the thioredoxin family. DsbC subfamily.</text>
</comment>
<organism evidence="10 11">
    <name type="scientific">Sulfurihydrogenibium azorense (strain DSM 15241 / OCM 825 / Az-Fu1)</name>
    <dbReference type="NCBI Taxonomy" id="204536"/>
    <lineage>
        <taxon>Bacteria</taxon>
        <taxon>Pseudomonadati</taxon>
        <taxon>Aquificota</taxon>
        <taxon>Aquificia</taxon>
        <taxon>Aquificales</taxon>
        <taxon>Hydrogenothermaceae</taxon>
        <taxon>Sulfurihydrogenibium</taxon>
    </lineage>
</organism>
<dbReference type="SUPFAM" id="SSF54423">
    <property type="entry name" value="DsbC/DsbG N-terminal domain-like"/>
    <property type="match status" value="1"/>
</dbReference>
<feature type="domain" description="Thioredoxin-like fold" evidence="9">
    <location>
        <begin position="154"/>
        <end position="291"/>
    </location>
</feature>
<keyword evidence="3 7" id="KW-0732">Signal</keyword>
<dbReference type="STRING" id="204536.SULAZ_1446"/>
<proteinExistence type="inferred from homology"/>
<dbReference type="Pfam" id="PF13098">
    <property type="entry name" value="Thioredoxin_2"/>
    <property type="match status" value="1"/>
</dbReference>
<dbReference type="SUPFAM" id="SSF52833">
    <property type="entry name" value="Thioredoxin-like"/>
    <property type="match status" value="1"/>
</dbReference>
<dbReference type="PANTHER" id="PTHR35272">
    <property type="entry name" value="THIOL:DISULFIDE INTERCHANGE PROTEIN DSBC-RELATED"/>
    <property type="match status" value="1"/>
</dbReference>
<dbReference type="PANTHER" id="PTHR35272:SF3">
    <property type="entry name" value="THIOL:DISULFIDE INTERCHANGE PROTEIN DSBC"/>
    <property type="match status" value="1"/>
</dbReference>
<sequence>MKLKMFIAGLMFAGTTVFAAESCLGGGSSKVSAAQVEKALSGILGNAKVVSVSDSPISGLYEVIIETGNKKVPIYVDCNLKYLVNGEIIDVNKKVSLTRERFQQLQSQANSEKEVKLAKLLGKDKVEMLKKEGLIDLINFVDTKNLPKSNITYGNGNIVVYVFTDPQCPFCAKLHKEIEKILKDRKDVRFEMVLYPLPFHKHARGISENIECQKDNNSKQNILNKSFDSVAKGDESGLSSIDKPCTAGRGIIDKNLQYAQSVSINGTPTIVFPNKGIAVSGAIPAETLNKLIDILK</sequence>
<protein>
    <submittedName>
        <fullName evidence="10">Thiol:disulfide interchange protein DsbC</fullName>
    </submittedName>
</protein>
<dbReference type="InterPro" id="IPR018950">
    <property type="entry name" value="DiS-bond_isomerase_DsbC/G_N"/>
</dbReference>
<dbReference type="EMBL" id="CP001229">
    <property type="protein sequence ID" value="ACN99188.1"/>
    <property type="molecule type" value="Genomic_DNA"/>
</dbReference>
<feature type="domain" description="Disulphide bond isomerase DsbC/G N-terminal" evidence="8">
    <location>
        <begin position="31"/>
        <end position="98"/>
    </location>
</feature>
<dbReference type="AlphaFoldDB" id="C1DWC6"/>
<dbReference type="RefSeq" id="WP_012674506.1">
    <property type="nucleotide sequence ID" value="NC_012438.1"/>
</dbReference>
<dbReference type="InterPro" id="IPR036249">
    <property type="entry name" value="Thioredoxin-like_sf"/>
</dbReference>
<dbReference type="KEGG" id="saf:SULAZ_1446"/>
<evidence type="ECO:0000313" key="11">
    <source>
        <dbReference type="Proteomes" id="UP000001369"/>
    </source>
</evidence>
<name>C1DWC6_SULAA</name>
<evidence type="ECO:0000256" key="3">
    <source>
        <dbReference type="ARBA" id="ARBA00022729"/>
    </source>
</evidence>
<dbReference type="GO" id="GO:0042597">
    <property type="term" value="C:periplasmic space"/>
    <property type="evidence" value="ECO:0007669"/>
    <property type="project" value="UniProtKB-SubCell"/>
</dbReference>
<dbReference type="HOGENOM" id="CLU_083593_1_1_0"/>
<dbReference type="Proteomes" id="UP000001369">
    <property type="component" value="Chromosome"/>
</dbReference>
<keyword evidence="11" id="KW-1185">Reference proteome</keyword>
<evidence type="ECO:0000259" key="9">
    <source>
        <dbReference type="Pfam" id="PF13098"/>
    </source>
</evidence>
<dbReference type="InterPro" id="IPR051470">
    <property type="entry name" value="Thiol:disulfide_interchange"/>
</dbReference>
<feature type="chain" id="PRO_5002908784" evidence="7">
    <location>
        <begin position="20"/>
        <end position="296"/>
    </location>
</feature>
<keyword evidence="4" id="KW-0574">Periplasm</keyword>
<dbReference type="Gene3D" id="3.10.450.70">
    <property type="entry name" value="Disulphide bond isomerase, DsbC/G, N-terminal"/>
    <property type="match status" value="1"/>
</dbReference>
<comment type="subcellular location">
    <subcellularLocation>
        <location evidence="1">Periplasm</location>
    </subcellularLocation>
</comment>
<dbReference type="InterPro" id="IPR009094">
    <property type="entry name" value="DiS-bond_isomerase_DsbC/G_N_sf"/>
</dbReference>
<evidence type="ECO:0000256" key="4">
    <source>
        <dbReference type="ARBA" id="ARBA00022764"/>
    </source>
</evidence>
<accession>C1DWC6</accession>
<dbReference type="Pfam" id="PF10411">
    <property type="entry name" value="DsbC_N"/>
    <property type="match status" value="1"/>
</dbReference>
<dbReference type="InterPro" id="IPR012336">
    <property type="entry name" value="Thioredoxin-like_fold"/>
</dbReference>
<evidence type="ECO:0000256" key="7">
    <source>
        <dbReference type="SAM" id="SignalP"/>
    </source>
</evidence>
<dbReference type="OrthoDB" id="12976at2"/>
<evidence type="ECO:0000256" key="6">
    <source>
        <dbReference type="ARBA" id="ARBA00023284"/>
    </source>
</evidence>
<feature type="signal peptide" evidence="7">
    <location>
        <begin position="1"/>
        <end position="19"/>
    </location>
</feature>
<keyword evidence="6" id="KW-0676">Redox-active center</keyword>
<gene>
    <name evidence="10" type="ordered locus">SULAZ_1446</name>
</gene>